<reference evidence="2" key="1">
    <citation type="submission" date="2021-02" db="EMBL/GenBank/DDBJ databases">
        <authorList>
            <person name="Dougan E. K."/>
            <person name="Rhodes N."/>
            <person name="Thang M."/>
            <person name="Chan C."/>
        </authorList>
    </citation>
    <scope>NUCLEOTIDE SEQUENCE</scope>
</reference>
<feature type="transmembrane region" description="Helical" evidence="1">
    <location>
        <begin position="163"/>
        <end position="184"/>
    </location>
</feature>
<dbReference type="AlphaFoldDB" id="A0A812U0L3"/>
<evidence type="ECO:0000313" key="2">
    <source>
        <dbReference type="EMBL" id="CAE7559154.1"/>
    </source>
</evidence>
<keyword evidence="3" id="KW-1185">Reference proteome</keyword>
<evidence type="ECO:0000256" key="1">
    <source>
        <dbReference type="SAM" id="Phobius"/>
    </source>
</evidence>
<dbReference type="EMBL" id="CAJNDS010002662">
    <property type="protein sequence ID" value="CAE7559154.1"/>
    <property type="molecule type" value="Genomic_DNA"/>
</dbReference>
<comment type="caution">
    <text evidence="2">The sequence shown here is derived from an EMBL/GenBank/DDBJ whole genome shotgun (WGS) entry which is preliminary data.</text>
</comment>
<evidence type="ECO:0000313" key="3">
    <source>
        <dbReference type="Proteomes" id="UP000604046"/>
    </source>
</evidence>
<sequence>MCWHWGSGQPSAEEESLLVGYIDDVLRVPLPGWSQEAMQTVVDGLAGGGWREFHDALRSQGAPSDFTSAEEFTYTCTEGSESDFTSAEEPTYTCTEGSESDVNWGPPNIDVQAGVVVGLLTGFLGGLIVGGLFAGAVALVWISQHRAVGVGQCAGTNAPTSEHAYAFFCCPMLAWALAALDRAWVCFNSIVWGGSLSITDLCRFVLSGRPCTFQLHLPRASRSVPDASTSWLMVFLIALILIFGLANPAEAHSVQSGDDRSLVLFREDQRQVASCPRAFNSDSESTGLYSLGLGLCVCVIGVWEILKRAFCRILPKKGKFRTAASQTEDQAFVPTPLPTGVPGRARILFSLWRAGFAVDTDCYPEEVQRCVGAYL</sequence>
<organism evidence="2 3">
    <name type="scientific">Symbiodinium natans</name>
    <dbReference type="NCBI Taxonomy" id="878477"/>
    <lineage>
        <taxon>Eukaryota</taxon>
        <taxon>Sar</taxon>
        <taxon>Alveolata</taxon>
        <taxon>Dinophyceae</taxon>
        <taxon>Suessiales</taxon>
        <taxon>Symbiodiniaceae</taxon>
        <taxon>Symbiodinium</taxon>
    </lineage>
</organism>
<feature type="transmembrane region" description="Helical" evidence="1">
    <location>
        <begin position="287"/>
        <end position="306"/>
    </location>
</feature>
<name>A0A812U0L3_9DINO</name>
<protein>
    <submittedName>
        <fullName evidence="2">Uncharacterized protein</fullName>
    </submittedName>
</protein>
<proteinExistence type="predicted"/>
<feature type="transmembrane region" description="Helical" evidence="1">
    <location>
        <begin position="190"/>
        <end position="206"/>
    </location>
</feature>
<dbReference type="Proteomes" id="UP000604046">
    <property type="component" value="Unassembled WGS sequence"/>
</dbReference>
<keyword evidence="1" id="KW-0472">Membrane</keyword>
<keyword evidence="1" id="KW-1133">Transmembrane helix</keyword>
<feature type="transmembrane region" description="Helical" evidence="1">
    <location>
        <begin position="113"/>
        <end position="142"/>
    </location>
</feature>
<feature type="transmembrane region" description="Helical" evidence="1">
    <location>
        <begin position="227"/>
        <end position="246"/>
    </location>
</feature>
<gene>
    <name evidence="2" type="ORF">SNAT2548_LOCUS31493</name>
</gene>
<accession>A0A812U0L3</accession>
<keyword evidence="1" id="KW-0812">Transmembrane</keyword>